<dbReference type="Proteomes" id="UP000054770">
    <property type="component" value="Unassembled WGS sequence"/>
</dbReference>
<dbReference type="InterPro" id="IPR021104">
    <property type="entry name" value="KfrA_DNA-bd_N"/>
</dbReference>
<feature type="domain" description="KfrA N-terminal DNA-binding" evidence="3">
    <location>
        <begin position="37"/>
        <end position="148"/>
    </location>
</feature>
<evidence type="ECO:0000256" key="1">
    <source>
        <dbReference type="SAM" id="Coils"/>
    </source>
</evidence>
<sequence>MTALPTPDGPPSAQLDAEIAQLRAQFPRTADLYREVCVLLFFRYGITPTANKLYQLVKKGSMSAPADALAAFWATLRDKSRVRIESPDLPDEIKGALSELAIAIWDRAQASAQEALTGFRSDASQEADRARAAQATAETEVARLRQELTASAALLDSARAKDAEIEQQVAALTAACEAFKSQLQRTQREQAELQRALEAARRDFAAELDKQRAAGELAEERLRASETRALLEIDRERVAASRAQKALDDLVRKSEQGDERYRKQEAALQAQVGDLRHQVGILEGNLSAGRAESRALSVQLARAQDQLTRAATRRVEHASADRSPRGTTATKETRRQDGPPKKSSKRQVGPK</sequence>
<feature type="region of interest" description="Disordered" evidence="2">
    <location>
        <begin position="308"/>
        <end position="351"/>
    </location>
</feature>
<gene>
    <name evidence="4" type="ORF">AWB68_08319</name>
</gene>
<protein>
    <submittedName>
        <fullName evidence="4">ATPase</fullName>
    </submittedName>
</protein>
<proteinExistence type="predicted"/>
<feature type="compositionally biased region" description="Basic and acidic residues" evidence="2">
    <location>
        <begin position="331"/>
        <end position="340"/>
    </location>
</feature>
<dbReference type="Pfam" id="PF11740">
    <property type="entry name" value="KfrA_N"/>
    <property type="match status" value="1"/>
</dbReference>
<keyword evidence="5" id="KW-1185">Reference proteome</keyword>
<keyword evidence="1" id="KW-0175">Coiled coil</keyword>
<evidence type="ECO:0000256" key="2">
    <source>
        <dbReference type="SAM" id="MobiDB-lite"/>
    </source>
</evidence>
<reference evidence="4" key="1">
    <citation type="submission" date="2016-01" db="EMBL/GenBank/DDBJ databases">
        <authorList>
            <person name="Peeters C."/>
        </authorList>
    </citation>
    <scope>NUCLEOTIDE SEQUENCE [LARGE SCALE GENOMIC DNA]</scope>
    <source>
        <strain evidence="4">LMG 22940</strain>
    </source>
</reference>
<feature type="compositionally biased region" description="Basic and acidic residues" evidence="2">
    <location>
        <begin position="313"/>
        <end position="324"/>
    </location>
</feature>
<evidence type="ECO:0000313" key="5">
    <source>
        <dbReference type="Proteomes" id="UP000054770"/>
    </source>
</evidence>
<organism evidence="4 5">
    <name type="scientific">Caballeronia choica</name>
    <dbReference type="NCBI Taxonomy" id="326476"/>
    <lineage>
        <taxon>Bacteria</taxon>
        <taxon>Pseudomonadati</taxon>
        <taxon>Pseudomonadota</taxon>
        <taxon>Betaproteobacteria</taxon>
        <taxon>Burkholderiales</taxon>
        <taxon>Burkholderiaceae</taxon>
        <taxon>Caballeronia</taxon>
    </lineage>
</organism>
<evidence type="ECO:0000313" key="4">
    <source>
        <dbReference type="EMBL" id="SAL87216.1"/>
    </source>
</evidence>
<accession>A0A158L1F9</accession>
<dbReference type="AlphaFoldDB" id="A0A158L1F9"/>
<feature type="coiled-coil region" evidence="1">
    <location>
        <begin position="127"/>
        <end position="203"/>
    </location>
</feature>
<comment type="caution">
    <text evidence="4">The sequence shown here is derived from an EMBL/GenBank/DDBJ whole genome shotgun (WGS) entry which is preliminary data.</text>
</comment>
<dbReference type="RefSeq" id="WP_087650050.1">
    <property type="nucleotide sequence ID" value="NZ_FCON02000272.1"/>
</dbReference>
<dbReference type="OrthoDB" id="9178680at2"/>
<name>A0A158L1F9_9BURK</name>
<evidence type="ECO:0000259" key="3">
    <source>
        <dbReference type="Pfam" id="PF11740"/>
    </source>
</evidence>
<dbReference type="EMBL" id="FCON02000272">
    <property type="protein sequence ID" value="SAL87216.1"/>
    <property type="molecule type" value="Genomic_DNA"/>
</dbReference>